<protein>
    <recommendedName>
        <fullName evidence="5">Ubiquitin-like protease family profile domain-containing protein</fullName>
    </recommendedName>
</protein>
<feature type="compositionally biased region" description="Basic residues" evidence="4">
    <location>
        <begin position="937"/>
        <end position="949"/>
    </location>
</feature>
<accession>E4WSC1</accession>
<feature type="region of interest" description="Disordered" evidence="4">
    <location>
        <begin position="1"/>
        <end position="38"/>
    </location>
</feature>
<dbReference type="OrthoDB" id="442460at2759"/>
<dbReference type="InterPro" id="IPR003653">
    <property type="entry name" value="Peptidase_C48_C"/>
</dbReference>
<dbReference type="GO" id="GO:0006508">
    <property type="term" value="P:proteolysis"/>
    <property type="evidence" value="ECO:0007669"/>
    <property type="project" value="UniProtKB-KW"/>
</dbReference>
<feature type="compositionally biased region" description="Acidic residues" evidence="4">
    <location>
        <begin position="411"/>
        <end position="425"/>
    </location>
</feature>
<evidence type="ECO:0000256" key="4">
    <source>
        <dbReference type="SAM" id="MobiDB-lite"/>
    </source>
</evidence>
<dbReference type="Proteomes" id="UP000001307">
    <property type="component" value="Unassembled WGS sequence"/>
</dbReference>
<keyword evidence="2" id="KW-0645">Protease</keyword>
<evidence type="ECO:0000313" key="6">
    <source>
        <dbReference type="EMBL" id="CBY20654.1"/>
    </source>
</evidence>
<gene>
    <name evidence="6" type="ORF">GSOID_T00000657001</name>
</gene>
<evidence type="ECO:0000259" key="5">
    <source>
        <dbReference type="PROSITE" id="PS50600"/>
    </source>
</evidence>
<sequence length="1021" mass="116920">MSEENSPFRENGDEPLGRSSTIHLPMADSPDASKYRQSEILPECIPVDDLVSGDASAEIYSNTISPDDKESNKLLEESKVAQQWTPPKMIEWFENHEKYTFSEDFPYLFTPESVEYEKFRQKFIVSTGAMNGTEKWLVDPEMRYMLHVELKLLAKQKKKAYVFDVNAWQSLRNDNIPENHMTRPFSRYGENSKKLIWLANRGKKAHATRRKKQQEILDLFKYDVLFMPVNQDQHWSLIVVNKPRKIFEKLLAGDFEEEEEQRNGEEEDTREQDSISELVLPEMADNTEEGQLASSEDESEKEHQEQEMSVSDSKEGQLDSSSDEEMNVEETRGERDDPADSEAAEKKDKPDVLEDSNLAEPAQDSSMMSRSEIEFSELSLAEQEREEDNETTDAPESEEEADRALPYDRSDGEDESEEDSSEDAEPTLRELADEREKIFQCPSEEEPGIYLLCSAYTLDWHEKCEVMNEFLTSAFLDRTNESLRDLHEKLVEQGILSEKSDNYYQIEAGGRVPADYFCTRMHLQRQLQHLPAFQLPWPCNKCDKMGPCFHKQLLPFKYGMPLGPHQCNDFDCGNFAVYFIRRWFDSDRPDMSADSATLKKWFTLRDIFEYKYDCRRYLDSLVGWPDREPQNEQGKADKYGYVDDYDKALNKWTNEKNKRVETSQAPESEEKLENKEENEVAKDASAEEADPQSDVPLEQGKENGIQEDEPRDEDEKSGETTDASEVQALENNVNDAQDTPPEVSPHHPQGLSQAEIPAVENDQEKIETPAEEPLDEANDILDTDSSTVSTRNLRRRSSTAQYTFTRTRKTSKTPNSTGSPRSGSFDVDKGLVSPLACEKIQSPVRRKAQPEPNTENDKMVALNIYHTILNPRPKREAKTKAGSFLSPARPTSARRSIPAKAPKALPMKRKNDKDEGASAKKRRKTTSSIPVTPKPKQSPKTKVVRRRKTVSSQPEEPVLKPIDSVKFFDKIARFGFSSTLFKDTDCPRTLRLAPPNETVMLTRPDKVKVRKNSRSGRIGPR</sequence>
<feature type="compositionally biased region" description="Acidic residues" evidence="4">
    <location>
        <begin position="256"/>
        <end position="270"/>
    </location>
</feature>
<feature type="region of interest" description="Disordered" evidence="4">
    <location>
        <begin position="256"/>
        <end position="275"/>
    </location>
</feature>
<dbReference type="GO" id="GO:0008234">
    <property type="term" value="F:cysteine-type peptidase activity"/>
    <property type="evidence" value="ECO:0007669"/>
    <property type="project" value="InterPro"/>
</dbReference>
<dbReference type="InParanoid" id="E4WSC1"/>
<evidence type="ECO:0000256" key="1">
    <source>
        <dbReference type="ARBA" id="ARBA00005234"/>
    </source>
</evidence>
<feature type="compositionally biased region" description="Acidic residues" evidence="4">
    <location>
        <begin position="384"/>
        <end position="401"/>
    </location>
</feature>
<feature type="region of interest" description="Disordered" evidence="4">
    <location>
        <begin position="871"/>
        <end position="955"/>
    </location>
</feature>
<feature type="region of interest" description="Disordered" evidence="4">
    <location>
        <begin position="280"/>
        <end position="428"/>
    </location>
</feature>
<comment type="similarity">
    <text evidence="1">Belongs to the peptidase C48 family.</text>
</comment>
<feature type="region of interest" description="Disordered" evidence="4">
    <location>
        <begin position="656"/>
        <end position="859"/>
    </location>
</feature>
<dbReference type="SUPFAM" id="SSF54001">
    <property type="entry name" value="Cysteine proteinases"/>
    <property type="match status" value="1"/>
</dbReference>
<evidence type="ECO:0000313" key="7">
    <source>
        <dbReference type="Proteomes" id="UP000001307"/>
    </source>
</evidence>
<evidence type="ECO:0000256" key="3">
    <source>
        <dbReference type="ARBA" id="ARBA00022801"/>
    </source>
</evidence>
<feature type="compositionally biased region" description="Basic and acidic residues" evidence="4">
    <location>
        <begin position="300"/>
        <end position="317"/>
    </location>
</feature>
<name>E4WSC1_OIKDI</name>
<feature type="compositionally biased region" description="Basic and acidic residues" evidence="4">
    <location>
        <begin position="668"/>
        <end position="685"/>
    </location>
</feature>
<dbReference type="InterPro" id="IPR038765">
    <property type="entry name" value="Papain-like_cys_pep_sf"/>
</dbReference>
<dbReference type="EMBL" id="FN653015">
    <property type="protein sequence ID" value="CBY20654.1"/>
    <property type="molecule type" value="Genomic_DNA"/>
</dbReference>
<dbReference type="Gene3D" id="3.40.395.10">
    <property type="entry name" value="Adenoviral Proteinase, Chain A"/>
    <property type="match status" value="1"/>
</dbReference>
<dbReference type="Pfam" id="PF02902">
    <property type="entry name" value="Peptidase_C48"/>
    <property type="match status" value="1"/>
</dbReference>
<organism evidence="6">
    <name type="scientific">Oikopleura dioica</name>
    <name type="common">Tunicate</name>
    <dbReference type="NCBI Taxonomy" id="34765"/>
    <lineage>
        <taxon>Eukaryota</taxon>
        <taxon>Metazoa</taxon>
        <taxon>Chordata</taxon>
        <taxon>Tunicata</taxon>
        <taxon>Appendicularia</taxon>
        <taxon>Copelata</taxon>
        <taxon>Oikopleuridae</taxon>
        <taxon>Oikopleura</taxon>
    </lineage>
</organism>
<proteinExistence type="inferred from homology"/>
<feature type="compositionally biased region" description="Acidic residues" evidence="4">
    <location>
        <begin position="769"/>
        <end position="782"/>
    </location>
</feature>
<feature type="compositionally biased region" description="Basic and acidic residues" evidence="4">
    <location>
        <begin position="329"/>
        <end position="352"/>
    </location>
</feature>
<feature type="compositionally biased region" description="Polar residues" evidence="4">
    <location>
        <begin position="720"/>
        <end position="737"/>
    </location>
</feature>
<feature type="domain" description="Ubiquitin-like protease family profile" evidence="5">
    <location>
        <begin position="98"/>
        <end position="583"/>
    </location>
</feature>
<feature type="compositionally biased region" description="Basic and acidic residues" evidence="4">
    <location>
        <begin position="1"/>
        <end position="16"/>
    </location>
</feature>
<feature type="compositionally biased region" description="Basic and acidic residues" evidence="4">
    <location>
        <begin position="909"/>
        <end position="918"/>
    </location>
</feature>
<dbReference type="PROSITE" id="PS50600">
    <property type="entry name" value="ULP_PROTEASE"/>
    <property type="match status" value="1"/>
</dbReference>
<feature type="compositionally biased region" description="Polar residues" evidence="4">
    <location>
        <begin position="812"/>
        <end position="822"/>
    </location>
</feature>
<evidence type="ECO:0000256" key="2">
    <source>
        <dbReference type="ARBA" id="ARBA00022670"/>
    </source>
</evidence>
<keyword evidence="7" id="KW-1185">Reference proteome</keyword>
<keyword evidence="3" id="KW-0378">Hydrolase</keyword>
<dbReference type="AlphaFoldDB" id="E4WSC1"/>
<reference evidence="6" key="1">
    <citation type="journal article" date="2010" name="Science">
        <title>Plasticity of animal genome architecture unmasked by rapid evolution of a pelagic tunicate.</title>
        <authorList>
            <person name="Denoeud F."/>
            <person name="Henriet S."/>
            <person name="Mungpakdee S."/>
            <person name="Aury J.M."/>
            <person name="Da Silva C."/>
            <person name="Brinkmann H."/>
            <person name="Mikhaleva J."/>
            <person name="Olsen L.C."/>
            <person name="Jubin C."/>
            <person name="Canestro C."/>
            <person name="Bouquet J.M."/>
            <person name="Danks G."/>
            <person name="Poulain J."/>
            <person name="Campsteijn C."/>
            <person name="Adamski M."/>
            <person name="Cross I."/>
            <person name="Yadetie F."/>
            <person name="Muffato M."/>
            <person name="Louis A."/>
            <person name="Butcher S."/>
            <person name="Tsagkogeorga G."/>
            <person name="Konrad A."/>
            <person name="Singh S."/>
            <person name="Jensen M.F."/>
            <person name="Cong E.H."/>
            <person name="Eikeseth-Otteraa H."/>
            <person name="Noel B."/>
            <person name="Anthouard V."/>
            <person name="Porcel B.M."/>
            <person name="Kachouri-Lafond R."/>
            <person name="Nishino A."/>
            <person name="Ugolini M."/>
            <person name="Chourrout P."/>
            <person name="Nishida H."/>
            <person name="Aasland R."/>
            <person name="Huzurbazar S."/>
            <person name="Westhof E."/>
            <person name="Delsuc F."/>
            <person name="Lehrach H."/>
            <person name="Reinhardt R."/>
            <person name="Weissenbach J."/>
            <person name="Roy S.W."/>
            <person name="Artiguenave F."/>
            <person name="Postlethwait J.H."/>
            <person name="Manak J.R."/>
            <person name="Thompson E.M."/>
            <person name="Jaillon O."/>
            <person name="Du Pasquier L."/>
            <person name="Boudinot P."/>
            <person name="Liberles D.A."/>
            <person name="Volff J.N."/>
            <person name="Philippe H."/>
            <person name="Lenhard B."/>
            <person name="Roest Crollius H."/>
            <person name="Wincker P."/>
            <person name="Chourrout D."/>
        </authorList>
    </citation>
    <scope>NUCLEOTIDE SEQUENCE [LARGE SCALE GENOMIC DNA]</scope>
</reference>